<dbReference type="PANTHER" id="PTHR43677">
    <property type="entry name" value="SHORT-CHAIN DEHYDROGENASE/REDUCTASE"/>
    <property type="match status" value="1"/>
</dbReference>
<dbReference type="eggNOG" id="COG0604">
    <property type="taxonomic scope" value="Bacteria"/>
</dbReference>
<dbReference type="Gene3D" id="3.40.50.720">
    <property type="entry name" value="NAD(P)-binding Rossmann-like Domain"/>
    <property type="match status" value="1"/>
</dbReference>
<dbReference type="InterPro" id="IPR013154">
    <property type="entry name" value="ADH-like_N"/>
</dbReference>
<dbReference type="SUPFAM" id="SSF51735">
    <property type="entry name" value="NAD(P)-binding Rossmann-fold domains"/>
    <property type="match status" value="1"/>
</dbReference>
<dbReference type="EMBL" id="BAHD01000002">
    <property type="protein sequence ID" value="GAB94045.1"/>
    <property type="molecule type" value="Genomic_DNA"/>
</dbReference>
<dbReference type="InterPro" id="IPR051397">
    <property type="entry name" value="Zn-ADH-like_protein"/>
</dbReference>
<dbReference type="InterPro" id="IPR036291">
    <property type="entry name" value="NAD(P)-bd_dom_sf"/>
</dbReference>
<feature type="domain" description="Enoyl reductase (ER)" evidence="1">
    <location>
        <begin position="17"/>
        <end position="328"/>
    </location>
</feature>
<dbReference type="InterPro" id="IPR011032">
    <property type="entry name" value="GroES-like_sf"/>
</dbReference>
<organism evidence="2 3">
    <name type="scientific">Kineosphaera limosa NBRC 100340</name>
    <dbReference type="NCBI Taxonomy" id="1184609"/>
    <lineage>
        <taxon>Bacteria</taxon>
        <taxon>Bacillati</taxon>
        <taxon>Actinomycetota</taxon>
        <taxon>Actinomycetes</taxon>
        <taxon>Micrococcales</taxon>
        <taxon>Dermatophilaceae</taxon>
        <taxon>Kineosphaera</taxon>
    </lineage>
</organism>
<evidence type="ECO:0000313" key="3">
    <source>
        <dbReference type="Proteomes" id="UP000008366"/>
    </source>
</evidence>
<dbReference type="PANTHER" id="PTHR43677:SF1">
    <property type="entry name" value="ACRYLYL-COA REDUCTASE ACUI-RELATED"/>
    <property type="match status" value="1"/>
</dbReference>
<dbReference type="NCBIfam" id="TIGR02823">
    <property type="entry name" value="oxido_YhdH"/>
    <property type="match status" value="1"/>
</dbReference>
<name>K6W4G1_9MICO</name>
<dbReference type="Pfam" id="PF08240">
    <property type="entry name" value="ADH_N"/>
    <property type="match status" value="1"/>
</dbReference>
<proteinExistence type="predicted"/>
<evidence type="ECO:0000313" key="2">
    <source>
        <dbReference type="EMBL" id="GAB94045.1"/>
    </source>
</evidence>
<gene>
    <name evidence="2" type="ORF">KILIM_002_00020</name>
</gene>
<dbReference type="InterPro" id="IPR013149">
    <property type="entry name" value="ADH-like_C"/>
</dbReference>
<dbReference type="Proteomes" id="UP000008366">
    <property type="component" value="Unassembled WGS sequence"/>
</dbReference>
<evidence type="ECO:0000259" key="1">
    <source>
        <dbReference type="SMART" id="SM00829"/>
    </source>
</evidence>
<dbReference type="SMART" id="SM00829">
    <property type="entry name" value="PKS_ER"/>
    <property type="match status" value="1"/>
</dbReference>
<dbReference type="Gene3D" id="3.90.180.10">
    <property type="entry name" value="Medium-chain alcohol dehydrogenases, catalytic domain"/>
    <property type="match status" value="1"/>
</dbReference>
<keyword evidence="3" id="KW-1185">Reference proteome</keyword>
<dbReference type="GO" id="GO:0043957">
    <property type="term" value="F:acryloyl-CoA reductase (NADPH) activity"/>
    <property type="evidence" value="ECO:0007669"/>
    <property type="project" value="TreeGrafter"/>
</dbReference>
<dbReference type="SUPFAM" id="SSF50129">
    <property type="entry name" value="GroES-like"/>
    <property type="match status" value="1"/>
</dbReference>
<dbReference type="AlphaFoldDB" id="K6W4G1"/>
<dbReference type="CDD" id="cd05280">
    <property type="entry name" value="MDR_yhdh_yhfp"/>
    <property type="match status" value="1"/>
</dbReference>
<reference evidence="2 3" key="1">
    <citation type="submission" date="2012-08" db="EMBL/GenBank/DDBJ databases">
        <title>Whole genome shotgun sequence of Kineosphaera limosa NBRC 100340.</title>
        <authorList>
            <person name="Yoshida I."/>
            <person name="Isaki S."/>
            <person name="Hosoyama A."/>
            <person name="Tsuchikane K."/>
            <person name="Katsumata H."/>
            <person name="Ando Y."/>
            <person name="Ohji S."/>
            <person name="Hamada M."/>
            <person name="Tamura T."/>
            <person name="Yamazoe A."/>
            <person name="Yamazaki S."/>
            <person name="Fujita N."/>
        </authorList>
    </citation>
    <scope>NUCLEOTIDE SEQUENCE [LARGE SCALE GENOMIC DNA]</scope>
    <source>
        <strain evidence="2 3">NBRC 100340</strain>
    </source>
</reference>
<dbReference type="STRING" id="1184609.KILIM_002_00020"/>
<dbReference type="RefSeq" id="WP_006590578.1">
    <property type="nucleotide sequence ID" value="NZ_BAHD01000002.1"/>
</dbReference>
<protein>
    <submittedName>
        <fullName evidence="2">Putative oxidoreductase</fullName>
    </submittedName>
</protein>
<accession>K6W4G1</accession>
<dbReference type="InterPro" id="IPR014188">
    <property type="entry name" value="Acrylyl-CoA_reductase_AcuI"/>
</dbReference>
<sequence length="332" mass="34709">MSTARVLRAVPGAEPKTVAVEFADVPVADLGSGEVLLRTTYSSLNYKDALAITGAGRIARRLPLVLGVDAVGEVIESRSARVPVGSRVVVACFGMSEDHDGGLATHARVPADWAIPVPAGLSDEQAALLGTAGLTSALAIHRLEHNGLVPGAGPVAVTGASGGAGSFAVAMLARLGYEVVAFSGKPEAADYLRALGASEVRPRPDTSSTKPLESQMWAGAVDCVGGEPLAWLIRTMKYGASVAAFGNAAGHELDTTVFPFILRGVNLLGVNAGWFDLDLRRDLWRRLGDDLRLTDEQFASMCEVVPFRDVEAAARRVLDGSVRGRLVVDLSG</sequence>
<comment type="caution">
    <text evidence="2">The sequence shown here is derived from an EMBL/GenBank/DDBJ whole genome shotgun (WGS) entry which is preliminary data.</text>
</comment>
<dbReference type="InterPro" id="IPR020843">
    <property type="entry name" value="ER"/>
</dbReference>
<dbReference type="Pfam" id="PF00107">
    <property type="entry name" value="ADH_zinc_N"/>
    <property type="match status" value="1"/>
</dbReference>